<sequence>MQKQLTCNQVNALLSFYVEDKLNEQLKKYIEYHLSICPECYEKYQKLKKLVNNFTEISKKINSEEDDDTDNPYINRQYEDFKSNLSAYIDNELTDEENLRIKKIAISNPIARKDLEDIYTFKRLLHSSFDKTKSSVKEDFSKNVLSQIYSMHTANKLDPFYLIMTIFTVIVAVALLGIANLLIF</sequence>
<feature type="transmembrane region" description="Helical" evidence="1">
    <location>
        <begin position="160"/>
        <end position="183"/>
    </location>
</feature>
<dbReference type="Proteomes" id="UP000824139">
    <property type="component" value="Unassembled WGS sequence"/>
</dbReference>
<dbReference type="AlphaFoldDB" id="A0A9D1K449"/>
<organism evidence="3 4">
    <name type="scientific">Candidatus Scatenecus faecavium</name>
    <dbReference type="NCBI Taxonomy" id="2840915"/>
    <lineage>
        <taxon>Bacteria</taxon>
        <taxon>Candidatus Scatenecus</taxon>
    </lineage>
</organism>
<keyword evidence="1" id="KW-0812">Transmembrane</keyword>
<evidence type="ECO:0000259" key="2">
    <source>
        <dbReference type="Pfam" id="PF13490"/>
    </source>
</evidence>
<dbReference type="EMBL" id="DVJO01000086">
    <property type="protein sequence ID" value="HIS82733.1"/>
    <property type="molecule type" value="Genomic_DNA"/>
</dbReference>
<reference evidence="3" key="1">
    <citation type="submission" date="2020-10" db="EMBL/GenBank/DDBJ databases">
        <authorList>
            <person name="Gilroy R."/>
        </authorList>
    </citation>
    <scope>NUCLEOTIDE SEQUENCE</scope>
    <source>
        <strain evidence="3">CHK152-2994</strain>
    </source>
</reference>
<evidence type="ECO:0000313" key="4">
    <source>
        <dbReference type="Proteomes" id="UP000824139"/>
    </source>
</evidence>
<dbReference type="InterPro" id="IPR027383">
    <property type="entry name" value="Znf_put"/>
</dbReference>
<comment type="caution">
    <text evidence="3">The sequence shown here is derived from an EMBL/GenBank/DDBJ whole genome shotgun (WGS) entry which is preliminary data.</text>
</comment>
<gene>
    <name evidence="3" type="ORF">IAD41_03920</name>
</gene>
<keyword evidence="1" id="KW-1133">Transmembrane helix</keyword>
<protein>
    <submittedName>
        <fullName evidence="3">Zf-HC2 domain-containing protein</fullName>
    </submittedName>
</protein>
<evidence type="ECO:0000313" key="3">
    <source>
        <dbReference type="EMBL" id="HIS82733.1"/>
    </source>
</evidence>
<reference evidence="3" key="2">
    <citation type="journal article" date="2021" name="PeerJ">
        <title>Extensive microbial diversity within the chicken gut microbiome revealed by metagenomics and culture.</title>
        <authorList>
            <person name="Gilroy R."/>
            <person name="Ravi A."/>
            <person name="Getino M."/>
            <person name="Pursley I."/>
            <person name="Horton D.L."/>
            <person name="Alikhan N.F."/>
            <person name="Baker D."/>
            <person name="Gharbi K."/>
            <person name="Hall N."/>
            <person name="Watson M."/>
            <person name="Adriaenssens E.M."/>
            <person name="Foster-Nyarko E."/>
            <person name="Jarju S."/>
            <person name="Secka A."/>
            <person name="Antonio M."/>
            <person name="Oren A."/>
            <person name="Chaudhuri R.R."/>
            <person name="La Ragione R."/>
            <person name="Hildebrand F."/>
            <person name="Pallen M.J."/>
        </authorList>
    </citation>
    <scope>NUCLEOTIDE SEQUENCE</scope>
    <source>
        <strain evidence="3">CHK152-2994</strain>
    </source>
</reference>
<feature type="domain" description="Putative zinc-finger" evidence="2">
    <location>
        <begin position="7"/>
        <end position="40"/>
    </location>
</feature>
<keyword evidence="1" id="KW-0472">Membrane</keyword>
<name>A0A9D1K449_9BACT</name>
<proteinExistence type="predicted"/>
<dbReference type="Pfam" id="PF13490">
    <property type="entry name" value="zf-HC2"/>
    <property type="match status" value="1"/>
</dbReference>
<accession>A0A9D1K449</accession>
<evidence type="ECO:0000256" key="1">
    <source>
        <dbReference type="SAM" id="Phobius"/>
    </source>
</evidence>